<feature type="chain" id="PRO_5046331554" description="DUF2946 domain-containing protein" evidence="1">
    <location>
        <begin position="30"/>
        <end position="121"/>
    </location>
</feature>
<feature type="signal peptide" evidence="1">
    <location>
        <begin position="1"/>
        <end position="29"/>
    </location>
</feature>
<dbReference type="EMBL" id="CP143423">
    <property type="protein sequence ID" value="WVX50421.1"/>
    <property type="molecule type" value="Genomic_DNA"/>
</dbReference>
<name>A0ABZ2BX79_9RHOB</name>
<evidence type="ECO:0000313" key="3">
    <source>
        <dbReference type="Proteomes" id="UP001318682"/>
    </source>
</evidence>
<protein>
    <recommendedName>
        <fullName evidence="4">DUF2946 domain-containing protein</fullName>
    </recommendedName>
</protein>
<keyword evidence="1" id="KW-0732">Signal</keyword>
<gene>
    <name evidence="2" type="ORF">ROLI_035180</name>
</gene>
<accession>A0ABZ2BX79</accession>
<reference evidence="2 3" key="1">
    <citation type="submission" date="2015-07" db="EMBL/GenBank/DDBJ databases">
        <authorList>
            <person name="Voget S."/>
            <person name="Dogs M."/>
            <person name="Brinkhoff T.H."/>
            <person name="Daniel R."/>
        </authorList>
    </citation>
    <scope>NUCLEOTIDE SEQUENCE [LARGE SCALE GENOMIC DNA]</scope>
    <source>
        <strain evidence="2 3">B14</strain>
    </source>
</reference>
<sequence length="121" mass="12740">MVRLPVFHCKAVICLALICAMALSAFSHSGVRAAVSPDLAAYVAAGGSLSDICAGLDGKDDAQRQNCEACRLMGAALVPPSSPALPLVVTDQTRRLIFVAKELHRTCAPDRSRLTRAPPQV</sequence>
<evidence type="ECO:0008006" key="4">
    <source>
        <dbReference type="Google" id="ProtNLM"/>
    </source>
</evidence>
<reference evidence="3" key="2">
    <citation type="submission" date="2024-01" db="EMBL/GenBank/DDBJ databases">
        <title>Roseobacter fucihabitans sp. nov., isolated from the brown alga Fucus spiralis.</title>
        <authorList>
            <person name="Hahnke S."/>
            <person name="Berger M."/>
            <person name="Schlingloff A."/>
            <person name="Athale I."/>
            <person name="Neumann-Schaal M."/>
            <person name="Adenaya A."/>
            <person name="Poehlein A."/>
            <person name="Daniel R."/>
            <person name="Pertersen J."/>
            <person name="Brinkhoff T."/>
        </authorList>
    </citation>
    <scope>NUCLEOTIDE SEQUENCE [LARGE SCALE GENOMIC DNA]</scope>
    <source>
        <strain evidence="3">B14</strain>
    </source>
</reference>
<evidence type="ECO:0000313" key="2">
    <source>
        <dbReference type="EMBL" id="WVX50421.1"/>
    </source>
</evidence>
<dbReference type="Proteomes" id="UP001318682">
    <property type="component" value="Chromosome"/>
</dbReference>
<proteinExistence type="predicted"/>
<keyword evidence="3" id="KW-1185">Reference proteome</keyword>
<evidence type="ECO:0000256" key="1">
    <source>
        <dbReference type="SAM" id="SignalP"/>
    </source>
</evidence>
<organism evidence="2 3">
    <name type="scientific">Roseobacter fucihabitans</name>
    <dbReference type="NCBI Taxonomy" id="1537242"/>
    <lineage>
        <taxon>Bacteria</taxon>
        <taxon>Pseudomonadati</taxon>
        <taxon>Pseudomonadota</taxon>
        <taxon>Alphaproteobacteria</taxon>
        <taxon>Rhodobacterales</taxon>
        <taxon>Roseobacteraceae</taxon>
        <taxon>Roseobacter</taxon>
    </lineage>
</organism>